<evidence type="ECO:0000313" key="1">
    <source>
        <dbReference type="EMBL" id="KAF9941849.1"/>
    </source>
</evidence>
<evidence type="ECO:0000313" key="2">
    <source>
        <dbReference type="Proteomes" id="UP000738359"/>
    </source>
</evidence>
<dbReference type="AlphaFoldDB" id="A0A9P6IP79"/>
<name>A0A9P6IP79_MORAP</name>
<accession>A0A9P6IP79</accession>
<dbReference type="Proteomes" id="UP000738359">
    <property type="component" value="Unassembled WGS sequence"/>
</dbReference>
<sequence length="87" mass="9886">ATKMTRMWISRSRSPSVVSRHAMNCLQRASLSPRRRKWRPPRRTLRLWVSQPLRHSTRTRWAATMAGITNLATTMATATVAATAVDP</sequence>
<gene>
    <name evidence="1" type="ORF">BGZ70_006199</name>
</gene>
<keyword evidence="2" id="KW-1185">Reference proteome</keyword>
<reference evidence="1" key="1">
    <citation type="journal article" date="2020" name="Fungal Divers.">
        <title>Resolving the Mortierellaceae phylogeny through synthesis of multi-gene phylogenetics and phylogenomics.</title>
        <authorList>
            <person name="Vandepol N."/>
            <person name="Liber J."/>
            <person name="Desiro A."/>
            <person name="Na H."/>
            <person name="Kennedy M."/>
            <person name="Barry K."/>
            <person name="Grigoriev I.V."/>
            <person name="Miller A.N."/>
            <person name="O'Donnell K."/>
            <person name="Stajich J.E."/>
            <person name="Bonito G."/>
        </authorList>
    </citation>
    <scope>NUCLEOTIDE SEQUENCE</scope>
    <source>
        <strain evidence="1">CK1249</strain>
    </source>
</reference>
<comment type="caution">
    <text evidence="1">The sequence shown here is derived from an EMBL/GenBank/DDBJ whole genome shotgun (WGS) entry which is preliminary data.</text>
</comment>
<protein>
    <submittedName>
        <fullName evidence="1">Uncharacterized protein</fullName>
    </submittedName>
</protein>
<dbReference type="EMBL" id="JAAAHY010003436">
    <property type="protein sequence ID" value="KAF9941849.1"/>
    <property type="molecule type" value="Genomic_DNA"/>
</dbReference>
<proteinExistence type="predicted"/>
<feature type="non-terminal residue" evidence="1">
    <location>
        <position position="1"/>
    </location>
</feature>
<feature type="non-terminal residue" evidence="1">
    <location>
        <position position="87"/>
    </location>
</feature>
<organism evidence="1 2">
    <name type="scientific">Mortierella alpina</name>
    <name type="common">Oleaginous fungus</name>
    <name type="synonym">Mortierella renispora</name>
    <dbReference type="NCBI Taxonomy" id="64518"/>
    <lineage>
        <taxon>Eukaryota</taxon>
        <taxon>Fungi</taxon>
        <taxon>Fungi incertae sedis</taxon>
        <taxon>Mucoromycota</taxon>
        <taxon>Mortierellomycotina</taxon>
        <taxon>Mortierellomycetes</taxon>
        <taxon>Mortierellales</taxon>
        <taxon>Mortierellaceae</taxon>
        <taxon>Mortierella</taxon>
    </lineage>
</organism>